<evidence type="ECO:0000313" key="1">
    <source>
        <dbReference type="EMBL" id="CAX61908.1"/>
    </source>
</evidence>
<accession>D8ML80</accession>
<protein>
    <submittedName>
        <fullName evidence="1">Uncharacterized protein</fullName>
    </submittedName>
</protein>
<proteinExistence type="predicted"/>
<dbReference type="EMBL" id="FP236843">
    <property type="protein sequence ID" value="CAX61908.1"/>
    <property type="molecule type" value="Genomic_DNA"/>
</dbReference>
<dbReference type="KEGG" id="ebi:EbC_43770"/>
<dbReference type="AlphaFoldDB" id="D8ML80"/>
<reference evidence="1 2" key="1">
    <citation type="journal article" date="2010" name="BMC Genomics">
        <title>Genome comparison of the epiphytic bacteria Erwinia billingiae and E. tasmaniensis with the pear pathogen E. pyrifoliae.</title>
        <authorList>
            <person name="Kube M."/>
            <person name="Migdoll A.M."/>
            <person name="Gehring I."/>
            <person name="Heitmann K."/>
            <person name="Mayer Y."/>
            <person name="Kuhl H."/>
            <person name="Knaust F."/>
            <person name="Geider K."/>
            <person name="Reinhardt R."/>
        </authorList>
    </citation>
    <scope>NUCLEOTIDE SEQUENCE [LARGE SCALE GENOMIC DNA]</scope>
    <source>
        <strain evidence="1 2">Eb661</strain>
    </source>
</reference>
<dbReference type="Proteomes" id="UP000008793">
    <property type="component" value="Chromosome"/>
</dbReference>
<evidence type="ECO:0000313" key="2">
    <source>
        <dbReference type="Proteomes" id="UP000008793"/>
    </source>
</evidence>
<dbReference type="HOGENOM" id="CLU_2824498_0_0_6"/>
<name>D8ML80_ERWBE</name>
<keyword evidence="2" id="KW-1185">Reference proteome</keyword>
<organism evidence="2">
    <name type="scientific">Erwinia billingiae (strain Eb661)</name>
    <dbReference type="NCBI Taxonomy" id="634500"/>
    <lineage>
        <taxon>Bacteria</taxon>
        <taxon>Pseudomonadati</taxon>
        <taxon>Pseudomonadota</taxon>
        <taxon>Gammaproteobacteria</taxon>
        <taxon>Enterobacterales</taxon>
        <taxon>Erwiniaceae</taxon>
        <taxon>Erwinia</taxon>
    </lineage>
</organism>
<gene>
    <name evidence="1" type="ordered locus">EbC_43770</name>
</gene>
<sequence>MPVSNWVMVISLSGSKWTPPDSRFVAAGSAPFGEAQQLYSVDAGRGETRAGGVSIEPEASLLENGR</sequence>